<dbReference type="Proteomes" id="UP000095286">
    <property type="component" value="Unplaced"/>
</dbReference>
<evidence type="ECO:0000313" key="1">
    <source>
        <dbReference type="Proteomes" id="UP000095286"/>
    </source>
</evidence>
<organism evidence="1 2">
    <name type="scientific">Rhabditophanes sp. KR3021</name>
    <dbReference type="NCBI Taxonomy" id="114890"/>
    <lineage>
        <taxon>Eukaryota</taxon>
        <taxon>Metazoa</taxon>
        <taxon>Ecdysozoa</taxon>
        <taxon>Nematoda</taxon>
        <taxon>Chromadorea</taxon>
        <taxon>Rhabditida</taxon>
        <taxon>Tylenchina</taxon>
        <taxon>Panagrolaimomorpha</taxon>
        <taxon>Strongyloidoidea</taxon>
        <taxon>Alloionematidae</taxon>
        <taxon>Rhabditophanes</taxon>
    </lineage>
</organism>
<protein>
    <submittedName>
        <fullName evidence="2">Aminotran_1_2 domain-containing protein</fullName>
    </submittedName>
</protein>
<sequence length="542" mass="60093">MKKVYSLLLSDSKSEQDLPIKDQANNSDSDDDKSSITTEEDVPELLSSYNVEEDAMPEAPFFTNILVYTHYLIMISFALLTSWLRNYGIFRIKYSEELETQKDFVSLDNKFETLFINSIYRMASDVVNRPIVSVPSTRMLVQNRITHDYGWTYESNGVREVLNMGSYNYLGFSNNSGICAESAVDSISKYGLAIGSTKHEFGNHILQREMENQVADFLGVDSAITFPMGFGTNSMNISAFVNDDCLVISDALNHSSICLGCKNSNTSIKRFKHNDAANLEKVIRKALSSGNQKKNGAKFKKILIIVEGIYSMEGTIVDLPRILEVKKKYKAYLFLDEAHSVGAMGPNGRGVVDYWGLNPKDIDIMMGTLTKSFAAAGGYIAGSKKTIDFLKANGVGSCYGAVYSPPVVAQIQSSLGIISGSDGTTIGRDKIKSLLRNSRYFRLRLKQMGFHVCGSHDSPVIPLMTYYISKVVAFGRESFEHNLGVVSVGYPATPLTKARTRFCMCADHTQEDLDEALEVIDRVGDITGTKYGKADYSTKIVY</sequence>
<dbReference type="WBParaSite" id="RSKR_0000996400.1">
    <property type="protein sequence ID" value="RSKR_0000996400.1"/>
    <property type="gene ID" value="RSKR_0000996400"/>
</dbReference>
<evidence type="ECO:0000313" key="2">
    <source>
        <dbReference type="WBParaSite" id="RSKR_0000996400.1"/>
    </source>
</evidence>
<name>A0AC35UBW9_9BILA</name>
<reference evidence="2" key="1">
    <citation type="submission" date="2016-11" db="UniProtKB">
        <authorList>
            <consortium name="WormBaseParasite"/>
        </authorList>
    </citation>
    <scope>IDENTIFICATION</scope>
    <source>
        <strain evidence="2">KR3021</strain>
    </source>
</reference>
<accession>A0AC35UBW9</accession>
<proteinExistence type="predicted"/>